<name>A0A5B0NKX6_PUCGR</name>
<gene>
    <name evidence="2" type="ORF">PGTUg99_014085</name>
</gene>
<evidence type="ECO:0000313" key="2">
    <source>
        <dbReference type="EMBL" id="KAA1088648.1"/>
    </source>
</evidence>
<evidence type="ECO:0000313" key="3">
    <source>
        <dbReference type="Proteomes" id="UP000325313"/>
    </source>
</evidence>
<comment type="caution">
    <text evidence="2">The sequence shown here is derived from an EMBL/GenBank/DDBJ whole genome shotgun (WGS) entry which is preliminary data.</text>
</comment>
<accession>A0A5B0NKX6</accession>
<protein>
    <submittedName>
        <fullName evidence="2">Uncharacterized protein</fullName>
    </submittedName>
</protein>
<dbReference type="Proteomes" id="UP000325313">
    <property type="component" value="Unassembled WGS sequence"/>
</dbReference>
<dbReference type="AlphaFoldDB" id="A0A5B0NKX6"/>
<dbReference type="EMBL" id="VDEP01000405">
    <property type="protein sequence ID" value="KAA1088648.1"/>
    <property type="molecule type" value="Genomic_DNA"/>
</dbReference>
<evidence type="ECO:0000256" key="1">
    <source>
        <dbReference type="SAM" id="MobiDB-lite"/>
    </source>
</evidence>
<reference evidence="2 3" key="1">
    <citation type="submission" date="2019-05" db="EMBL/GenBank/DDBJ databases">
        <title>Emergence of the Ug99 lineage of the wheat stem rust pathogen through somatic hybridization.</title>
        <authorList>
            <person name="Li F."/>
            <person name="Upadhyaya N.M."/>
            <person name="Sperschneider J."/>
            <person name="Matny O."/>
            <person name="Nguyen-Phuc H."/>
            <person name="Mago R."/>
            <person name="Raley C."/>
            <person name="Miller M.E."/>
            <person name="Silverstein K.A.T."/>
            <person name="Henningsen E."/>
            <person name="Hirsch C.D."/>
            <person name="Visser B."/>
            <person name="Pretorius Z.A."/>
            <person name="Steffenson B.J."/>
            <person name="Schwessinger B."/>
            <person name="Dodds P.N."/>
            <person name="Figueroa M."/>
        </authorList>
    </citation>
    <scope>NUCLEOTIDE SEQUENCE [LARGE SCALE GENOMIC DNA]</scope>
    <source>
        <strain evidence="2 3">Ug99</strain>
    </source>
</reference>
<sequence>MSQDTSSSSTKHTSEESKLEQISNLIETLHWEPKSYIDHFLNAKSAASVFKRRYWGASGWPGTRRLLQSIKDVVGKSEKGKILWDDFILDEASMITCKQKPKSGCFPNGAYYNSKKLTEVFFTEESRTERSEIITESMPFLYNLLMRKLARPDNGDDSDDSDEKNDAAVNLPALEEPIPAPDEPHVPELDIDPSADPDPNARIPIALSEDDVMEIEGNILRPSANPKIRKHKQNEDMARTICSMVAFARNRRHNGLQLTNGLLFIACGVTERVNRYFNYIGLSCSRTTAHLGLASLGKESEKTIKRRYSDLNSKLFSPSICIDNLDFQQSIHTKSVGRVSSMFHGTWGYIHRLSQKFFDGLNQTELTLAALKDALKKSISLEVVPRHFAPTSASNQHFKSTLKSQLTSAFLQYIGSPSEKKHSFKINRHLSDQSNLISQT</sequence>
<feature type="region of interest" description="Disordered" evidence="1">
    <location>
        <begin position="172"/>
        <end position="200"/>
    </location>
</feature>
<organism evidence="2 3">
    <name type="scientific">Puccinia graminis f. sp. tritici</name>
    <dbReference type="NCBI Taxonomy" id="56615"/>
    <lineage>
        <taxon>Eukaryota</taxon>
        <taxon>Fungi</taxon>
        <taxon>Dikarya</taxon>
        <taxon>Basidiomycota</taxon>
        <taxon>Pucciniomycotina</taxon>
        <taxon>Pucciniomycetes</taxon>
        <taxon>Pucciniales</taxon>
        <taxon>Pucciniaceae</taxon>
        <taxon>Puccinia</taxon>
    </lineage>
</organism>
<proteinExistence type="predicted"/>